<dbReference type="EMBL" id="BAAAZG010000001">
    <property type="protein sequence ID" value="GAA4057790.1"/>
    <property type="molecule type" value="Genomic_DNA"/>
</dbReference>
<organism evidence="1 2">
    <name type="scientific">Actinomadura miaoliensis</name>
    <dbReference type="NCBI Taxonomy" id="430685"/>
    <lineage>
        <taxon>Bacteria</taxon>
        <taxon>Bacillati</taxon>
        <taxon>Actinomycetota</taxon>
        <taxon>Actinomycetes</taxon>
        <taxon>Streptosporangiales</taxon>
        <taxon>Thermomonosporaceae</taxon>
        <taxon>Actinomadura</taxon>
    </lineage>
</organism>
<evidence type="ECO:0000313" key="1">
    <source>
        <dbReference type="EMBL" id="GAA4057790.1"/>
    </source>
</evidence>
<dbReference type="Proteomes" id="UP001500683">
    <property type="component" value="Unassembled WGS sequence"/>
</dbReference>
<accession>A0ABP7V215</accession>
<gene>
    <name evidence="1" type="ORF">GCM10022214_07380</name>
</gene>
<sequence length="148" mass="15092">MKLKLRTVPSRLASGAYILHSGLELWNGDEEQATATHGMAAAAFPFLKGVPPRRFLRLLAAGQIATGAALLAPFVPNALAGTALTGFGGSLVAFYLRAPGLRKPGSVWPSQAGIGVSKDVWLLGIGLGLLADAASERRATTGGAAEGG</sequence>
<keyword evidence="2" id="KW-1185">Reference proteome</keyword>
<proteinExistence type="predicted"/>
<protein>
    <recommendedName>
        <fullName evidence="3">DoxX family membrane protein</fullName>
    </recommendedName>
</protein>
<name>A0ABP7V215_9ACTN</name>
<comment type="caution">
    <text evidence="1">The sequence shown here is derived from an EMBL/GenBank/DDBJ whole genome shotgun (WGS) entry which is preliminary data.</text>
</comment>
<evidence type="ECO:0000313" key="2">
    <source>
        <dbReference type="Proteomes" id="UP001500683"/>
    </source>
</evidence>
<dbReference type="RefSeq" id="WP_344940524.1">
    <property type="nucleotide sequence ID" value="NZ_BAAAZG010000001.1"/>
</dbReference>
<reference evidence="2" key="1">
    <citation type="journal article" date="2019" name="Int. J. Syst. Evol. Microbiol.">
        <title>The Global Catalogue of Microorganisms (GCM) 10K type strain sequencing project: providing services to taxonomists for standard genome sequencing and annotation.</title>
        <authorList>
            <consortium name="The Broad Institute Genomics Platform"/>
            <consortium name="The Broad Institute Genome Sequencing Center for Infectious Disease"/>
            <person name="Wu L."/>
            <person name="Ma J."/>
        </authorList>
    </citation>
    <scope>NUCLEOTIDE SEQUENCE [LARGE SCALE GENOMIC DNA]</scope>
    <source>
        <strain evidence="2">JCM 16702</strain>
    </source>
</reference>
<evidence type="ECO:0008006" key="3">
    <source>
        <dbReference type="Google" id="ProtNLM"/>
    </source>
</evidence>